<dbReference type="Pfam" id="PF00059">
    <property type="entry name" value="Lectin_C"/>
    <property type="match status" value="1"/>
</dbReference>
<accession>A0A6J8EHC7</accession>
<keyword evidence="4" id="KW-1185">Reference proteome</keyword>
<protein>
    <recommendedName>
        <fullName evidence="2">C-type lectin domain-containing protein</fullName>
    </recommendedName>
</protein>
<dbReference type="OrthoDB" id="6157674at2759"/>
<name>A0A6J8EHC7_MYTCO</name>
<dbReference type="SMART" id="SM00034">
    <property type="entry name" value="CLECT"/>
    <property type="match status" value="1"/>
</dbReference>
<keyword evidence="1" id="KW-0430">Lectin</keyword>
<dbReference type="AlphaFoldDB" id="A0A6J8EHC7"/>
<organism evidence="3 4">
    <name type="scientific">Mytilus coruscus</name>
    <name type="common">Sea mussel</name>
    <dbReference type="NCBI Taxonomy" id="42192"/>
    <lineage>
        <taxon>Eukaryota</taxon>
        <taxon>Metazoa</taxon>
        <taxon>Spiralia</taxon>
        <taxon>Lophotrochozoa</taxon>
        <taxon>Mollusca</taxon>
        <taxon>Bivalvia</taxon>
        <taxon>Autobranchia</taxon>
        <taxon>Pteriomorphia</taxon>
        <taxon>Mytilida</taxon>
        <taxon>Mytiloidea</taxon>
        <taxon>Mytilidae</taxon>
        <taxon>Mytilinae</taxon>
        <taxon>Mytilus</taxon>
    </lineage>
</organism>
<dbReference type="PANTHER" id="PTHR22799">
    <property type="entry name" value="TETRANECTIN-RELATED"/>
    <property type="match status" value="1"/>
</dbReference>
<dbReference type="Proteomes" id="UP000507470">
    <property type="component" value="Unassembled WGS sequence"/>
</dbReference>
<evidence type="ECO:0000313" key="3">
    <source>
        <dbReference type="EMBL" id="CAC5419112.1"/>
    </source>
</evidence>
<dbReference type="InterPro" id="IPR016187">
    <property type="entry name" value="CTDL_fold"/>
</dbReference>
<dbReference type="EMBL" id="CACVKT020008990">
    <property type="protein sequence ID" value="CAC5419112.1"/>
    <property type="molecule type" value="Genomic_DNA"/>
</dbReference>
<dbReference type="SUPFAM" id="SSF56436">
    <property type="entry name" value="C-type lectin-like"/>
    <property type="match status" value="1"/>
</dbReference>
<evidence type="ECO:0000256" key="1">
    <source>
        <dbReference type="ARBA" id="ARBA00022734"/>
    </source>
</evidence>
<dbReference type="PROSITE" id="PS50041">
    <property type="entry name" value="C_TYPE_LECTIN_2"/>
    <property type="match status" value="1"/>
</dbReference>
<dbReference type="Gene3D" id="1.10.287.540">
    <property type="entry name" value="Helix hairpin bin"/>
    <property type="match status" value="1"/>
</dbReference>
<reference evidence="3 4" key="1">
    <citation type="submission" date="2020-06" db="EMBL/GenBank/DDBJ databases">
        <authorList>
            <person name="Li R."/>
            <person name="Bekaert M."/>
        </authorList>
    </citation>
    <scope>NUCLEOTIDE SEQUENCE [LARGE SCALE GENOMIC DNA]</scope>
    <source>
        <strain evidence="4">wild</strain>
    </source>
</reference>
<sequence>MEIVMYDIIIFVYVINIEGVYISTCIIGRPYIDSSNHECYWLVETLQSFKDSLRICRNDNGSLAVISNQKVLDFLNAFRKDLGYEFKTFYIGYQTVNGSLETLNGKRQAWATWETGQPSGTGRCVSSGFINGRFWDEKCTSFSYAICQGQHNFDPCQCLCRATSDHLDITTNERFEIARNISRKLAVNKETLSSTVRSKTSAEDLRPSAARIGYVGSSKYRVVKSEYRVAKSEYRVIKSEYREAKSEYRVVKSEYRVTKSEYRVAKNEYRVTKSEFQVAKREYRVIKSEYRVAKSEYRVVKSEYRVTKSEYRVAKSEYRVTKICIK</sequence>
<dbReference type="InterPro" id="IPR016186">
    <property type="entry name" value="C-type_lectin-like/link_sf"/>
</dbReference>
<evidence type="ECO:0000259" key="2">
    <source>
        <dbReference type="PROSITE" id="PS50041"/>
    </source>
</evidence>
<dbReference type="Gene3D" id="3.10.100.10">
    <property type="entry name" value="Mannose-Binding Protein A, subunit A"/>
    <property type="match status" value="1"/>
</dbReference>
<proteinExistence type="predicted"/>
<dbReference type="InterPro" id="IPR051663">
    <property type="entry name" value="CLec_Tetranectin-domain"/>
</dbReference>
<gene>
    <name evidence="3" type="ORF">MCOR_51499</name>
</gene>
<evidence type="ECO:0000313" key="4">
    <source>
        <dbReference type="Proteomes" id="UP000507470"/>
    </source>
</evidence>
<feature type="domain" description="C-type lectin" evidence="2">
    <location>
        <begin position="35"/>
        <end position="148"/>
    </location>
</feature>
<dbReference type="GO" id="GO:0030246">
    <property type="term" value="F:carbohydrate binding"/>
    <property type="evidence" value="ECO:0007669"/>
    <property type="project" value="UniProtKB-KW"/>
</dbReference>
<dbReference type="CDD" id="cd00037">
    <property type="entry name" value="CLECT"/>
    <property type="match status" value="1"/>
</dbReference>
<dbReference type="PANTHER" id="PTHR22799:SF6">
    <property type="entry name" value="C-TYPE LECTIN DOMAIN FAMILY 4 MEMBER M-LIKE"/>
    <property type="match status" value="1"/>
</dbReference>
<dbReference type="InterPro" id="IPR001304">
    <property type="entry name" value="C-type_lectin-like"/>
</dbReference>